<reference evidence="2" key="1">
    <citation type="submission" date="2020-05" db="UniProtKB">
        <authorList>
            <consortium name="EnsemblMetazoa"/>
        </authorList>
    </citation>
    <scope>IDENTIFICATION</scope>
    <source>
        <strain evidence="2">FUMOZ</strain>
    </source>
</reference>
<dbReference type="PANTHER" id="PTHR47163">
    <property type="entry name" value="DDE_TNP_IS1595 DOMAIN-CONTAINING PROTEIN"/>
    <property type="match status" value="1"/>
</dbReference>
<dbReference type="AlphaFoldDB" id="A0A182RMF9"/>
<feature type="domain" description="ISXO2-like transposase" evidence="1">
    <location>
        <begin position="32"/>
        <end position="145"/>
    </location>
</feature>
<sequence>MKPKKMTGGDRYKLCRRKACATACSIQTGSIFFDSKGRLKQLTRLLYEWAAKSPVNRAMTETGLSRCDVLETREVLHELIQRHVVSGTRILSDCWAGYNGLGALGYEHATVNHSRNFVDPLQGDVHTQRIENVWRWLKHFLRQKRPNIHGSFEGCFAEHMFRKEHKTDVFAALVDVLARETC</sequence>
<accession>A0A182RMF9</accession>
<dbReference type="PANTHER" id="PTHR47163:SF3">
    <property type="entry name" value="PROTEIN CBG18017"/>
    <property type="match status" value="1"/>
</dbReference>
<dbReference type="InterPro" id="IPR024445">
    <property type="entry name" value="Tnp_ISXO2-like"/>
</dbReference>
<dbReference type="SMART" id="SM01126">
    <property type="entry name" value="DDE_Tnp_IS1595"/>
    <property type="match status" value="1"/>
</dbReference>
<dbReference type="InterPro" id="IPR053164">
    <property type="entry name" value="IS1016-like_transposase"/>
</dbReference>
<dbReference type="EnsemblMetazoa" id="AFUN007431-RA">
    <property type="protein sequence ID" value="AFUN007431-PA"/>
    <property type="gene ID" value="AFUN007431"/>
</dbReference>
<evidence type="ECO:0000313" key="2">
    <source>
        <dbReference type="EnsemblMetazoa" id="AFUN007431-PA"/>
    </source>
</evidence>
<name>A0A182RMF9_ANOFN</name>
<organism evidence="2">
    <name type="scientific">Anopheles funestus</name>
    <name type="common">African malaria mosquito</name>
    <dbReference type="NCBI Taxonomy" id="62324"/>
    <lineage>
        <taxon>Eukaryota</taxon>
        <taxon>Metazoa</taxon>
        <taxon>Ecdysozoa</taxon>
        <taxon>Arthropoda</taxon>
        <taxon>Hexapoda</taxon>
        <taxon>Insecta</taxon>
        <taxon>Pterygota</taxon>
        <taxon>Neoptera</taxon>
        <taxon>Endopterygota</taxon>
        <taxon>Diptera</taxon>
        <taxon>Nematocera</taxon>
        <taxon>Culicoidea</taxon>
        <taxon>Culicidae</taxon>
        <taxon>Anophelinae</taxon>
        <taxon>Anopheles</taxon>
    </lineage>
</organism>
<proteinExistence type="predicted"/>
<dbReference type="VEuPathDB" id="VectorBase:AFUN007431"/>
<protein>
    <submittedName>
        <fullName evidence="2">DDE_Tnp_IS1595 domain-containing protein</fullName>
    </submittedName>
</protein>
<dbReference type="VEuPathDB" id="VectorBase:AFUN2_004978"/>
<dbReference type="Pfam" id="PF12762">
    <property type="entry name" value="DDE_Tnp_IS1595"/>
    <property type="match status" value="1"/>
</dbReference>
<evidence type="ECO:0000259" key="1">
    <source>
        <dbReference type="SMART" id="SM01126"/>
    </source>
</evidence>